<feature type="compositionally biased region" description="Basic and acidic residues" evidence="1">
    <location>
        <begin position="550"/>
        <end position="562"/>
    </location>
</feature>
<feature type="region of interest" description="Disordered" evidence="1">
    <location>
        <begin position="606"/>
        <end position="646"/>
    </location>
</feature>
<dbReference type="EMBL" id="JASPKZ010008367">
    <property type="protein sequence ID" value="KAJ9579930.1"/>
    <property type="molecule type" value="Genomic_DNA"/>
</dbReference>
<dbReference type="Proteomes" id="UP001233999">
    <property type="component" value="Unassembled WGS sequence"/>
</dbReference>
<gene>
    <name evidence="2" type="ORF">L9F63_004403</name>
</gene>
<reference evidence="2" key="1">
    <citation type="journal article" date="2023" name="IScience">
        <title>Live-bearing cockroach genome reveals convergent evolutionary mechanisms linked to viviparity in insects and beyond.</title>
        <authorList>
            <person name="Fouks B."/>
            <person name="Harrison M.C."/>
            <person name="Mikhailova A.A."/>
            <person name="Marchal E."/>
            <person name="English S."/>
            <person name="Carruthers M."/>
            <person name="Jennings E.C."/>
            <person name="Chiamaka E.L."/>
            <person name="Frigard R.A."/>
            <person name="Pippel M."/>
            <person name="Attardo G.M."/>
            <person name="Benoit J.B."/>
            <person name="Bornberg-Bauer E."/>
            <person name="Tobe S.S."/>
        </authorList>
    </citation>
    <scope>NUCLEOTIDE SEQUENCE</scope>
    <source>
        <strain evidence="2">Stay&amp;Tobe</strain>
    </source>
</reference>
<feature type="region of interest" description="Disordered" evidence="1">
    <location>
        <begin position="198"/>
        <end position="218"/>
    </location>
</feature>
<evidence type="ECO:0000256" key="1">
    <source>
        <dbReference type="SAM" id="MobiDB-lite"/>
    </source>
</evidence>
<protein>
    <submittedName>
        <fullName evidence="2">Uncharacterized protein</fullName>
    </submittedName>
</protein>
<keyword evidence="3" id="KW-1185">Reference proteome</keyword>
<name>A0AAD7ZGJ2_DIPPU</name>
<accession>A0AAD7ZGJ2</accession>
<organism evidence="2 3">
    <name type="scientific">Diploptera punctata</name>
    <name type="common">Pacific beetle cockroach</name>
    <dbReference type="NCBI Taxonomy" id="6984"/>
    <lineage>
        <taxon>Eukaryota</taxon>
        <taxon>Metazoa</taxon>
        <taxon>Ecdysozoa</taxon>
        <taxon>Arthropoda</taxon>
        <taxon>Hexapoda</taxon>
        <taxon>Insecta</taxon>
        <taxon>Pterygota</taxon>
        <taxon>Neoptera</taxon>
        <taxon>Polyneoptera</taxon>
        <taxon>Dictyoptera</taxon>
        <taxon>Blattodea</taxon>
        <taxon>Blaberoidea</taxon>
        <taxon>Blaberidae</taxon>
        <taxon>Diplopterinae</taxon>
        <taxon>Diploptera</taxon>
    </lineage>
</organism>
<proteinExistence type="predicted"/>
<sequence>MISDKEFKDATFVPESDNEKTFDSEMMTDTLEAEISKLETTLNSIKDELPDISNCSYNLEEGEIIDSFIEKDLKGKEGKNELSDCIASTDGEIIDSDIEVLRKKDCDIEKTNVLHFGKSKDQAKIYSDFDSTDGERFDSDAEDKRKEEYKKKEKYALKCLKSNFEKRILPAHSDIDSTDSEVLDSDAEIQNILGNRKKNSNTDFYNATPKTKKRKKSNQFSPIISPALMVPSACISCKENFHVPAHKKKCKGICQGDHITPNKKNIDSKSLLNNISNNFDTPKSVIPNKVRSKRQSNNRSRENLVVTDIENRSNSILSEIKPLSDIDEHKKSSQNLTLKAELTEEGQESDESYLELEISKELEDSLLYPDIFEKESIIALNKTETDVSTSTPCRICNPESNKSSESSLKIHDDNSAKGMGIAVQKYDRELKENNFKSKVSDRNAIVTNIDRSEDTNVSRPKSTPPGLLLRSGRIIKRSRSISPNMLEVDDNINKENTSHDKDRRHVEHRKDGDLKIVVDMMPPEVIINENNDKIPVFESKNDVPKRFKIKDRHDIQSEKETSENFETESSKNLPKSDVAIEVVCIVSPEKKKEKVEPEIIVIDDNSNEDKVKLPEDSVPKSSSRRDENYISNNPQENEDNNNPEWELLRKLDTDEERYRAMRERWRNLVIPDPNENLTCLSWRLSHNSLSSVSINNCKISDSASTALTDPKVDKIDSASTSNQNRKRPLSVDSALIRNEGPVKKHARTQSCTTVYEVKLEQLRKNIELEQQRIDNEEHDLVHLTDVERIHQRFDQARRTVQDSSMNKVKILEKACEEVRAFHSFYSGLDPESHSGDTFYLTNTQLQELWETERLYDQYKKFYSV</sequence>
<evidence type="ECO:0000313" key="2">
    <source>
        <dbReference type="EMBL" id="KAJ9579930.1"/>
    </source>
</evidence>
<dbReference type="AlphaFoldDB" id="A0AAD7ZGJ2"/>
<evidence type="ECO:0000313" key="3">
    <source>
        <dbReference type="Proteomes" id="UP001233999"/>
    </source>
</evidence>
<reference evidence="2" key="2">
    <citation type="submission" date="2023-05" db="EMBL/GenBank/DDBJ databases">
        <authorList>
            <person name="Fouks B."/>
        </authorList>
    </citation>
    <scope>NUCLEOTIDE SEQUENCE</scope>
    <source>
        <strain evidence="2">Stay&amp;Tobe</strain>
        <tissue evidence="2">Testes</tissue>
    </source>
</reference>
<comment type="caution">
    <text evidence="2">The sequence shown here is derived from an EMBL/GenBank/DDBJ whole genome shotgun (WGS) entry which is preliminary data.</text>
</comment>
<feature type="region of interest" description="Disordered" evidence="1">
    <location>
        <begin position="550"/>
        <end position="572"/>
    </location>
</feature>
<feature type="compositionally biased region" description="Basic and acidic residues" evidence="1">
    <location>
        <begin position="607"/>
        <end position="628"/>
    </location>
</feature>